<dbReference type="InterPro" id="IPR051063">
    <property type="entry name" value="PDI"/>
</dbReference>
<comment type="similarity">
    <text evidence="2 9">Belongs to the protein disulfide isomerase family.</text>
</comment>
<keyword evidence="4 10" id="KW-0732">Signal</keyword>
<feature type="signal peptide" evidence="10">
    <location>
        <begin position="1"/>
        <end position="22"/>
    </location>
</feature>
<dbReference type="InterPro" id="IPR036356">
    <property type="entry name" value="ERp29_C_sf"/>
</dbReference>
<evidence type="ECO:0000256" key="4">
    <source>
        <dbReference type="ARBA" id="ARBA00022729"/>
    </source>
</evidence>
<dbReference type="PRINTS" id="PR00421">
    <property type="entry name" value="THIOREDOXIN"/>
</dbReference>
<dbReference type="PROSITE" id="PS00194">
    <property type="entry name" value="THIOREDOXIN_1"/>
    <property type="match status" value="2"/>
</dbReference>
<dbReference type="SUPFAM" id="SSF47933">
    <property type="entry name" value="ERP29 C domain-like"/>
    <property type="match status" value="1"/>
</dbReference>
<comment type="caution">
    <text evidence="12">The sequence shown here is derived from an EMBL/GenBank/DDBJ whole genome shotgun (WGS) entry which is preliminary data.</text>
</comment>
<evidence type="ECO:0000313" key="13">
    <source>
        <dbReference type="Proteomes" id="UP000308133"/>
    </source>
</evidence>
<dbReference type="EC" id="5.3.4.1" evidence="3"/>
<evidence type="ECO:0000256" key="9">
    <source>
        <dbReference type="RuleBase" id="RU004208"/>
    </source>
</evidence>
<evidence type="ECO:0000313" key="12">
    <source>
        <dbReference type="EMBL" id="TKX24915.1"/>
    </source>
</evidence>
<dbReference type="Proteomes" id="UP000308133">
    <property type="component" value="Unassembled WGS sequence"/>
</dbReference>
<protein>
    <recommendedName>
        <fullName evidence="3">protein disulfide-isomerase</fullName>
        <ecNumber evidence="3">5.3.4.1</ecNumber>
    </recommendedName>
</protein>
<evidence type="ECO:0000256" key="6">
    <source>
        <dbReference type="ARBA" id="ARBA00023157"/>
    </source>
</evidence>
<keyword evidence="8" id="KW-0676">Redox-active center</keyword>
<dbReference type="Pfam" id="PF00085">
    <property type="entry name" value="Thioredoxin"/>
    <property type="match status" value="2"/>
</dbReference>
<dbReference type="GO" id="GO:0006457">
    <property type="term" value="P:protein folding"/>
    <property type="evidence" value="ECO:0007669"/>
    <property type="project" value="TreeGrafter"/>
</dbReference>
<reference evidence="12 13" key="1">
    <citation type="submission" date="2018-02" db="EMBL/GenBank/DDBJ databases">
        <title>Draft genome sequences of Elsinoe sp., causing black scab on jojoba.</title>
        <authorList>
            <person name="Stodart B."/>
            <person name="Jeffress S."/>
            <person name="Ash G."/>
            <person name="Arun Chinnappa K."/>
        </authorList>
    </citation>
    <scope>NUCLEOTIDE SEQUENCE [LARGE SCALE GENOMIC DNA]</scope>
    <source>
        <strain evidence="12 13">Hillstone_2</strain>
    </source>
</reference>
<feature type="domain" description="Thioredoxin" evidence="11">
    <location>
        <begin position="6"/>
        <end position="131"/>
    </location>
</feature>
<dbReference type="InterPro" id="IPR017937">
    <property type="entry name" value="Thioredoxin_CS"/>
</dbReference>
<dbReference type="PANTHER" id="PTHR45672">
    <property type="entry name" value="PROTEIN DISULFIDE-ISOMERASE C17H9.14C-RELATED"/>
    <property type="match status" value="1"/>
</dbReference>
<dbReference type="Gene3D" id="3.40.30.10">
    <property type="entry name" value="Glutaredoxin"/>
    <property type="match status" value="2"/>
</dbReference>
<gene>
    <name evidence="12" type="ORF">C1H76_2868</name>
</gene>
<dbReference type="AlphaFoldDB" id="A0A4U7B5B4"/>
<feature type="domain" description="Thioredoxin" evidence="11">
    <location>
        <begin position="133"/>
        <end position="253"/>
    </location>
</feature>
<feature type="chain" id="PRO_5020414708" description="protein disulfide-isomerase" evidence="10">
    <location>
        <begin position="23"/>
        <end position="367"/>
    </location>
</feature>
<dbReference type="InterPro" id="IPR005788">
    <property type="entry name" value="PDI_thioredoxin-like_dom"/>
</dbReference>
<comment type="catalytic activity">
    <reaction evidence="1">
        <text>Catalyzes the rearrangement of -S-S- bonds in proteins.</text>
        <dbReference type="EC" id="5.3.4.1"/>
    </reaction>
</comment>
<evidence type="ECO:0000256" key="10">
    <source>
        <dbReference type="SAM" id="SignalP"/>
    </source>
</evidence>
<dbReference type="SUPFAM" id="SSF52833">
    <property type="entry name" value="Thioredoxin-like"/>
    <property type="match status" value="2"/>
</dbReference>
<dbReference type="PROSITE" id="PS51352">
    <property type="entry name" value="THIOREDOXIN_2"/>
    <property type="match status" value="2"/>
</dbReference>
<keyword evidence="5" id="KW-0677">Repeat</keyword>
<organism evidence="12 13">
    <name type="scientific">Elsinoe australis</name>
    <dbReference type="NCBI Taxonomy" id="40998"/>
    <lineage>
        <taxon>Eukaryota</taxon>
        <taxon>Fungi</taxon>
        <taxon>Dikarya</taxon>
        <taxon>Ascomycota</taxon>
        <taxon>Pezizomycotina</taxon>
        <taxon>Dothideomycetes</taxon>
        <taxon>Dothideomycetidae</taxon>
        <taxon>Myriangiales</taxon>
        <taxon>Elsinoaceae</taxon>
        <taxon>Elsinoe</taxon>
    </lineage>
</organism>
<name>A0A4U7B5B4_9PEZI</name>
<dbReference type="CDD" id="cd00238">
    <property type="entry name" value="ERp29c"/>
    <property type="match status" value="1"/>
</dbReference>
<evidence type="ECO:0000256" key="5">
    <source>
        <dbReference type="ARBA" id="ARBA00022737"/>
    </source>
</evidence>
<keyword evidence="7 12" id="KW-0413">Isomerase</keyword>
<dbReference type="GO" id="GO:0005783">
    <property type="term" value="C:endoplasmic reticulum"/>
    <property type="evidence" value="ECO:0007669"/>
    <property type="project" value="InterPro"/>
</dbReference>
<dbReference type="NCBIfam" id="TIGR01126">
    <property type="entry name" value="pdi_dom"/>
    <property type="match status" value="2"/>
</dbReference>
<dbReference type="Pfam" id="PF07749">
    <property type="entry name" value="ERp29"/>
    <property type="match status" value="1"/>
</dbReference>
<evidence type="ECO:0000256" key="3">
    <source>
        <dbReference type="ARBA" id="ARBA00012723"/>
    </source>
</evidence>
<dbReference type="FunFam" id="3.40.30.10:FF:000032">
    <property type="entry name" value="Protein disulfide-isomerase A6 homolog"/>
    <property type="match status" value="1"/>
</dbReference>
<dbReference type="CDD" id="cd02998">
    <property type="entry name" value="PDI_a_ERp38"/>
    <property type="match status" value="2"/>
</dbReference>
<evidence type="ECO:0000256" key="1">
    <source>
        <dbReference type="ARBA" id="ARBA00001182"/>
    </source>
</evidence>
<evidence type="ECO:0000256" key="2">
    <source>
        <dbReference type="ARBA" id="ARBA00006347"/>
    </source>
</evidence>
<keyword evidence="6" id="KW-1015">Disulfide bond</keyword>
<evidence type="ECO:0000256" key="8">
    <source>
        <dbReference type="ARBA" id="ARBA00023284"/>
    </source>
</evidence>
<dbReference type="Gene3D" id="1.20.1150.12">
    <property type="entry name" value="Endoplasmic reticulum resident protein 29, C-terminal domain"/>
    <property type="match status" value="1"/>
</dbReference>
<dbReference type="InterPro" id="IPR011679">
    <property type="entry name" value="ERp29_C"/>
</dbReference>
<dbReference type="InterPro" id="IPR013766">
    <property type="entry name" value="Thioredoxin_domain"/>
</dbReference>
<dbReference type="InterPro" id="IPR036249">
    <property type="entry name" value="Thioredoxin-like_sf"/>
</dbReference>
<dbReference type="EMBL" id="PTQR01000037">
    <property type="protein sequence ID" value="TKX24915.1"/>
    <property type="molecule type" value="Genomic_DNA"/>
</dbReference>
<dbReference type="PANTHER" id="PTHR45672:SF11">
    <property type="entry name" value="PROTEIN DISULFIDE-ISOMERASE C17H9.14C"/>
    <property type="match status" value="1"/>
</dbReference>
<accession>A0A4U7B5B4</accession>
<dbReference type="GO" id="GO:0003756">
    <property type="term" value="F:protein disulfide isomerase activity"/>
    <property type="evidence" value="ECO:0007669"/>
    <property type="project" value="UniProtKB-EC"/>
</dbReference>
<proteinExistence type="inferred from homology"/>
<evidence type="ECO:0000256" key="7">
    <source>
        <dbReference type="ARBA" id="ARBA00023235"/>
    </source>
</evidence>
<sequence>MLLRPLLLTGALTALGASAASAVVDLLPDNFDSVVLNSGKPALVEFFAPWCGHCKNLAPIYDELAGVFEHAKDKVTIAKVDADAHRDLGQRFGVQGFPTLKWFDGKSDKPTDYNSGRDLDSLKSFIEGKTGLKGKGKKAPKSEVEMLTDTTFSQTIGKDKDVLIAFTAPWCGHCKSLAPTWESLATTFAPEKSSVVIAKVDAEAPNAKKTAQDQGVKSYPTIKFFPKGSTTPEDYKGGRSENDFVNFINEKAGLHRVAGGGLDATAGTVAALDALVKKFTGKQATLEEVSKEVSAATQGAKDKYAEYYGKVLEKLGKNEGYVEKESKRLAGLLKKGGLAPEKLDDLVKRSNILARFKETVEKVKDEL</sequence>
<evidence type="ECO:0000259" key="11">
    <source>
        <dbReference type="PROSITE" id="PS51352"/>
    </source>
</evidence>